<dbReference type="CDD" id="cd03809">
    <property type="entry name" value="GT4_MtfB-like"/>
    <property type="match status" value="1"/>
</dbReference>
<protein>
    <recommendedName>
        <fullName evidence="3">protein O-GlcNAc transferase</fullName>
        <ecNumber evidence="3">2.4.1.255</ecNumber>
    </recommendedName>
</protein>
<evidence type="ECO:0000259" key="9">
    <source>
        <dbReference type="Pfam" id="PF00535"/>
    </source>
</evidence>
<dbReference type="InterPro" id="IPR029044">
    <property type="entry name" value="Nucleotide-diphossugar_trans"/>
</dbReference>
<dbReference type="InterPro" id="IPR028098">
    <property type="entry name" value="Glyco_trans_4-like_N"/>
</dbReference>
<dbReference type="Pfam" id="PF00535">
    <property type="entry name" value="Glycos_transf_2"/>
    <property type="match status" value="1"/>
</dbReference>
<dbReference type="GO" id="GO:0009103">
    <property type="term" value="P:lipopolysaccharide biosynthetic process"/>
    <property type="evidence" value="ECO:0007669"/>
    <property type="project" value="TreeGrafter"/>
</dbReference>
<evidence type="ECO:0000313" key="13">
    <source>
        <dbReference type="Proteomes" id="UP001204953"/>
    </source>
</evidence>
<dbReference type="Gene3D" id="3.40.50.11380">
    <property type="match status" value="1"/>
</dbReference>
<gene>
    <name evidence="12" type="ORF">NJ959_09295</name>
</gene>
<sequence length="2046" mass="232885">MTKKLTESNISECQAQFNLSYHVPFAYWCQQLVGFEGKDVLEVGGSLPKEFVLDHLNVKSWSALEAPDFEVYLDRVASAAEGSKLGKVDYSAFSFTDRELSNYNFFAGYIEELPPAYYQKYDLIFSIAAFEHIHKFSLALEKMFLALKPGGQLFSVFTPIWSAHDEHHLPPITEPNQGKTFNFQNSPIPPWGHLLMRPPELCRYLYQYTDKETADSIVYYVYNSPHINRFFTEDYVKFIDQSSFAVKRLESIGIINIEKIIQENLEQLYPGRTQFANNGILTILEKPQKESQAPINRVANENKEIETTSKSRKQQLGEQKAAVKNPNSSSTQHGVRFSRALPSSPMQTLSVCMMVQNSEKTLAIALESLGKVYEELIIVDGGSTDSTCQIAASYGAKIIHSPWKENHSQQRNVYLQEIQTDWVFVIDSDEFIDQKTLDFLRQLKLNGSTAETDNFLITRKWISPFSKNYYVSSSPHCPDWQRRIFRYNQSITYRGQIHENIHGLTQPGKALLDLCVYHLDLLVKSESQRQEKVQIYMKDNPRDGLPHYYIPNITQLSLQEWNHQDLLPEVRKLLNAIPMKCKVCESDSAHFAKGQVLSKYDVDYFQCSKCGFVQTEEPYWLGEAYSQPIASSDVGLAYRNLSFSQVTQNLLFNFFNHQAKFLDYGGGYGLFVRLMRDAGFDFYWLDKFCQNIFAQGFEIDAAGNNHFELVTAFEVFEHLVNPIDELKELLKISRNILLSTELLPESNPKPDEWWYYVLHEGQHVSLYTAKALSIIADKFNLNLYSNGSSLHLLTEKELPDDLFEQLAKGQLPAINKVSLLQHDFLKAVEQISNKQESVKIESSQIKDNSYWQNDQTILLDGIFFQRYQTGIARLWRSILKEWAANGFAQHIIVLDRAETAPKIPGIRYRLIPPHDYSATDADREMLQQICDEEGADLFISTYYTTPISTPSVFMAYDMIPEVLGADFEEPMWREKHYGIEHASAYIAISHNTARDLAKFFPHIPLESITVAQCGVDKSFSPATEVEINQFKTKYGIVKPYFIAVGIGSNYKNSELFFQAFASLYSKEGFAIVCTGSGGFLPEELRNYTVGTSIYMLHLSDEELRVAYSGAVALVYPSLYEGFGLPVLEAMACGCPIITCPNASIPEVAGEAAIYVKDNDVEGMANALGEVQKPTVRNTLIAAGLTQAKKFSWLGMADKVSAALIDAAILPVNLNDINLIIFPDWCSSEEDLGVELGQIFSVIANHPDRSRIAILVYRGDIAEEDANLFLSGVAMNLLMENDLDITEEIAISSVGSLNKIQWETLLPRLQGRISLEVEDATAIEQLTEDNLPILTIDTIPQMRGVQLVTGNWTLIKLGAINFVIFPDWQQEEESIYQELAQVITTIITHPESSQISLFIDISNTSENEANLMLSSVTMNLLMTEDWDVAEAPEIILLPPLTMEGWQVLLPSIHCRIILDKESQEIQESIPAYRLDELPEIGKEKLLINLANQLFQEGKWQAAIQPYQQVIDLQAGDAEVYWRLSQCFRQNNLLEEYFSTLEAGIQIYPQDGRLHFHLIIDLQVNRRIEEAIKCANRASDFLPDNYTFTLLKYLLIPSIYNEENEIGFYRQRFIDGLQTLIQETSAEKQEALAGISRLTNFSLGYQAQNDIELQRQYGNLVHRIMAANYPQWIESKPLPPLKDNQKIRIGYVSAYLHSYSGTWWLKGWLGYCDRDRFEIYCYYTGNSPDLVTEKFREYSDVFHHIPLSLEAISQQIITDELHILIFPEIGMDAPTMAMAGLRLAPIQCVAWGHPVTTGLPTIDYFLSSELMEPENAVEHYTETLIRLPNIGVAYPKPYIPPLSKTRAYFDLREDAVIYLCCQAPFKYLPQYDFILPEIACQVPQAQFLFLRGELLKPRLKRAFAKAGLNSEDYCVFRTILGRENYLAINQLSDVYLDTITWSGGNTSLEAIACNLPIVTCPGEFMRGRHTDSFLKMLGVTDTIAQSEVEYVEIAVKLGLDSPWRQEISARMKERHDSLYEDKACVAGLEAFYQDVVRERFTRSASYQL</sequence>
<dbReference type="RefSeq" id="WP_254011459.1">
    <property type="nucleotide sequence ID" value="NZ_JAMZMM010000067.1"/>
</dbReference>
<dbReference type="SUPFAM" id="SSF53756">
    <property type="entry name" value="UDP-Glycosyltransferase/glycogen phosphorylase"/>
    <property type="match status" value="2"/>
</dbReference>
<dbReference type="InterPro" id="IPR019734">
    <property type="entry name" value="TPR_rpt"/>
</dbReference>
<dbReference type="Proteomes" id="UP001204953">
    <property type="component" value="Unassembled WGS sequence"/>
</dbReference>
<keyword evidence="7" id="KW-0802">TPR repeat</keyword>
<dbReference type="SUPFAM" id="SSF53335">
    <property type="entry name" value="S-adenosyl-L-methionine-dependent methyltransferases"/>
    <property type="match status" value="2"/>
</dbReference>
<feature type="region of interest" description="Disordered" evidence="8">
    <location>
        <begin position="292"/>
        <end position="335"/>
    </location>
</feature>
<evidence type="ECO:0000313" key="12">
    <source>
        <dbReference type="EMBL" id="MCP2728664.1"/>
    </source>
</evidence>
<evidence type="ECO:0000256" key="2">
    <source>
        <dbReference type="ARBA" id="ARBA00005386"/>
    </source>
</evidence>
<dbReference type="InterPro" id="IPR001173">
    <property type="entry name" value="Glyco_trans_2-like"/>
</dbReference>
<dbReference type="EMBL" id="JAMZMM010000067">
    <property type="protein sequence ID" value="MCP2728664.1"/>
    <property type="molecule type" value="Genomic_DNA"/>
</dbReference>
<keyword evidence="6" id="KW-0677">Repeat</keyword>
<dbReference type="EC" id="2.4.1.255" evidence="3"/>
<evidence type="ECO:0000256" key="7">
    <source>
        <dbReference type="ARBA" id="ARBA00022803"/>
    </source>
</evidence>
<feature type="domain" description="Glycosyltransferase subfamily 4-like N-terminal" evidence="10">
    <location>
        <begin position="870"/>
        <end position="1017"/>
    </location>
</feature>
<evidence type="ECO:0000256" key="5">
    <source>
        <dbReference type="ARBA" id="ARBA00022679"/>
    </source>
</evidence>
<dbReference type="Gene3D" id="3.40.50.150">
    <property type="entry name" value="Vaccinia Virus protein VP39"/>
    <property type="match status" value="2"/>
</dbReference>
<dbReference type="CDD" id="cd02511">
    <property type="entry name" value="Beta4Glucosyltransferase"/>
    <property type="match status" value="1"/>
</dbReference>
<dbReference type="GO" id="GO:0097363">
    <property type="term" value="F:protein O-acetylglucosaminyltransferase activity"/>
    <property type="evidence" value="ECO:0007669"/>
    <property type="project" value="UniProtKB-EC"/>
</dbReference>
<feature type="domain" description="O-GlcNAc transferase C-terminal" evidence="11">
    <location>
        <begin position="1842"/>
        <end position="2015"/>
    </location>
</feature>
<evidence type="ECO:0000259" key="11">
    <source>
        <dbReference type="Pfam" id="PF13844"/>
    </source>
</evidence>
<keyword evidence="4 12" id="KW-0328">Glycosyltransferase</keyword>
<reference evidence="12" key="1">
    <citation type="submission" date="2022-06" db="EMBL/GenBank/DDBJ databases">
        <title>New cyanobacteria of genus Symplocastrum in benthos of Lake Baikal.</title>
        <authorList>
            <person name="Sorokovikova E."/>
            <person name="Tikhonova I."/>
            <person name="Krasnopeev A."/>
            <person name="Evseev P."/>
            <person name="Gladkikh A."/>
            <person name="Belykh O."/>
        </authorList>
    </citation>
    <scope>NUCLEOTIDE SEQUENCE</scope>
    <source>
        <strain evidence="12">BBK-W-15</strain>
    </source>
</reference>
<comment type="pathway">
    <text evidence="1">Protein modification; protein glycosylation.</text>
</comment>
<keyword evidence="5 12" id="KW-0808">Transferase</keyword>
<evidence type="ECO:0000256" key="6">
    <source>
        <dbReference type="ARBA" id="ARBA00022737"/>
    </source>
</evidence>
<evidence type="ECO:0000259" key="10">
    <source>
        <dbReference type="Pfam" id="PF13439"/>
    </source>
</evidence>
<evidence type="ECO:0000256" key="3">
    <source>
        <dbReference type="ARBA" id="ARBA00011970"/>
    </source>
</evidence>
<dbReference type="Gene3D" id="3.90.550.10">
    <property type="entry name" value="Spore Coat Polysaccharide Biosynthesis Protein SpsA, Chain A"/>
    <property type="match status" value="1"/>
</dbReference>
<dbReference type="Pfam" id="PF13489">
    <property type="entry name" value="Methyltransf_23"/>
    <property type="match status" value="1"/>
</dbReference>
<dbReference type="Pfam" id="PF13692">
    <property type="entry name" value="Glyco_trans_1_4"/>
    <property type="match status" value="1"/>
</dbReference>
<name>A0AAE3GR27_9CYAN</name>
<feature type="domain" description="O-GlcNAc transferase C-terminal" evidence="11">
    <location>
        <begin position="1680"/>
        <end position="1827"/>
    </location>
</feature>
<dbReference type="PANTHER" id="PTHR46401">
    <property type="entry name" value="GLYCOSYLTRANSFERASE WBBK-RELATED"/>
    <property type="match status" value="1"/>
</dbReference>
<evidence type="ECO:0000256" key="1">
    <source>
        <dbReference type="ARBA" id="ARBA00004922"/>
    </source>
</evidence>
<dbReference type="Pfam" id="PF13439">
    <property type="entry name" value="Glyco_transf_4"/>
    <property type="match status" value="1"/>
</dbReference>
<organism evidence="12 13">
    <name type="scientific">Limnofasciculus baicalensis BBK-W-15</name>
    <dbReference type="NCBI Taxonomy" id="2699891"/>
    <lineage>
        <taxon>Bacteria</taxon>
        <taxon>Bacillati</taxon>
        <taxon>Cyanobacteriota</taxon>
        <taxon>Cyanophyceae</taxon>
        <taxon>Coleofasciculales</taxon>
        <taxon>Coleofasciculaceae</taxon>
        <taxon>Limnofasciculus</taxon>
        <taxon>Limnofasciculus baicalensis</taxon>
    </lineage>
</organism>
<dbReference type="SUPFAM" id="SSF48452">
    <property type="entry name" value="TPR-like"/>
    <property type="match status" value="1"/>
</dbReference>
<dbReference type="InterPro" id="IPR029489">
    <property type="entry name" value="OGT/SEC/SPY_C"/>
</dbReference>
<dbReference type="Pfam" id="PF13844">
    <property type="entry name" value="Glyco_transf_41"/>
    <property type="match status" value="2"/>
</dbReference>
<evidence type="ECO:0000256" key="8">
    <source>
        <dbReference type="SAM" id="MobiDB-lite"/>
    </source>
</evidence>
<comment type="similarity">
    <text evidence="2">Belongs to the glycosyltransferase 41 family. O-GlcNAc transferase subfamily.</text>
</comment>
<proteinExistence type="inferred from homology"/>
<comment type="caution">
    <text evidence="12">The sequence shown here is derived from an EMBL/GenBank/DDBJ whole genome shotgun (WGS) entry which is preliminary data.</text>
</comment>
<feature type="domain" description="Glycosyltransferase 2-like" evidence="9">
    <location>
        <begin position="350"/>
        <end position="437"/>
    </location>
</feature>
<keyword evidence="13" id="KW-1185">Reference proteome</keyword>
<dbReference type="InterPro" id="IPR011990">
    <property type="entry name" value="TPR-like_helical_dom_sf"/>
</dbReference>
<dbReference type="SMART" id="SM00028">
    <property type="entry name" value="TPR"/>
    <property type="match status" value="2"/>
</dbReference>
<evidence type="ECO:0000256" key="4">
    <source>
        <dbReference type="ARBA" id="ARBA00022676"/>
    </source>
</evidence>
<dbReference type="Gene3D" id="3.40.50.2000">
    <property type="entry name" value="Glycogen Phosphorylase B"/>
    <property type="match status" value="3"/>
</dbReference>
<dbReference type="InterPro" id="IPR029063">
    <property type="entry name" value="SAM-dependent_MTases_sf"/>
</dbReference>
<dbReference type="Gene3D" id="1.25.40.10">
    <property type="entry name" value="Tetratricopeptide repeat domain"/>
    <property type="match status" value="1"/>
</dbReference>
<dbReference type="SUPFAM" id="SSF53448">
    <property type="entry name" value="Nucleotide-diphospho-sugar transferases"/>
    <property type="match status" value="1"/>
</dbReference>
<dbReference type="CDD" id="cd02440">
    <property type="entry name" value="AdoMet_MTases"/>
    <property type="match status" value="1"/>
</dbReference>
<dbReference type="PANTHER" id="PTHR46401:SF2">
    <property type="entry name" value="GLYCOSYLTRANSFERASE WBBK-RELATED"/>
    <property type="match status" value="1"/>
</dbReference>
<feature type="compositionally biased region" description="Basic and acidic residues" evidence="8">
    <location>
        <begin position="300"/>
        <end position="309"/>
    </location>
</feature>
<accession>A0AAE3GR27</accession>